<dbReference type="RefSeq" id="WP_029095837.1">
    <property type="nucleotide sequence ID" value="NZ_CAADJA010000002.1"/>
</dbReference>
<reference evidence="3" key="2">
    <citation type="submission" date="2017-09" db="EMBL/GenBank/DDBJ databases">
        <title>FDA dAtabase for Regulatory Grade micrObial Sequences (FDA-ARGOS): Supporting development and validation of Infectious Disease Dx tests.</title>
        <authorList>
            <person name="Minogue T."/>
            <person name="Wolcott M."/>
            <person name="Wasieloski L."/>
            <person name="Aguilar W."/>
            <person name="Moore D."/>
            <person name="Tallon L."/>
            <person name="Sadzewicz L."/>
            <person name="Ott S."/>
            <person name="Zhao X."/>
            <person name="Nagaraj S."/>
            <person name="Vavikolanu K."/>
            <person name="Aluvathingal J."/>
            <person name="Nadendla S."/>
            <person name="Sichtig H."/>
        </authorList>
    </citation>
    <scope>NUCLEOTIDE SEQUENCE [LARGE SCALE GENOMIC DNA]</scope>
    <source>
        <strain evidence="3">FDAARGOS_387</strain>
    </source>
</reference>
<dbReference type="NCBIfam" id="TIGR01600">
    <property type="entry name" value="phage_tail_L"/>
    <property type="match status" value="1"/>
</dbReference>
<gene>
    <name evidence="1" type="ORF">CRN84_17655</name>
    <name evidence="2" type="ORF">NCTC12282_04894</name>
</gene>
<reference evidence="2 4" key="3">
    <citation type="submission" date="2019-03" db="EMBL/GenBank/DDBJ databases">
        <authorList>
            <consortium name="Pathogen Informatics"/>
        </authorList>
    </citation>
    <scope>NUCLEOTIDE SEQUENCE [LARGE SCALE GENOMIC DNA]</scope>
    <source>
        <strain evidence="2 4">NCTC12282</strain>
    </source>
</reference>
<name>A0A2C6DL34_9GAMM</name>
<sequence length="235" mass="25939">MQDIPVETLLETAKPAQDVLIELFELDLTHIGGDLFRFHDGMNEMHTAIIWQGHTYEPYPMKAQGFEHNGQGTSNRPTLTAANLTGLITGLSQDFDDLVGAIVTRRQMYSKFLDADNFIEGNTKADPTQELVARYVVERMTALEADFATFELALPCESDGAQLPARIIIADTCNWIYRSSECSYTGGPVADEFDKPTSDSKCDKCGKRLASCKLRFGANNPLPFGGFPSAAKMSR</sequence>
<organism evidence="1 3">
    <name type="scientific">Budvicia aquatica</name>
    <dbReference type="NCBI Taxonomy" id="82979"/>
    <lineage>
        <taxon>Bacteria</taxon>
        <taxon>Pseudomonadati</taxon>
        <taxon>Pseudomonadota</taxon>
        <taxon>Gammaproteobacteria</taxon>
        <taxon>Enterobacterales</taxon>
        <taxon>Budviciaceae</taxon>
        <taxon>Budvicia</taxon>
    </lineage>
</organism>
<protein>
    <submittedName>
        <fullName evidence="1">Phage minor tail protein L</fullName>
    </submittedName>
</protein>
<evidence type="ECO:0000313" key="3">
    <source>
        <dbReference type="Proteomes" id="UP000224974"/>
    </source>
</evidence>
<dbReference type="Proteomes" id="UP000373449">
    <property type="component" value="Unassembled WGS sequence"/>
</dbReference>
<dbReference type="GO" id="GO:0046718">
    <property type="term" value="P:symbiont entry into host cell"/>
    <property type="evidence" value="ECO:0007669"/>
    <property type="project" value="InterPro"/>
</dbReference>
<dbReference type="InterPro" id="IPR006487">
    <property type="entry name" value="Phage_lambda_L"/>
</dbReference>
<dbReference type="EMBL" id="PDDX01000001">
    <property type="protein sequence ID" value="PHI31028.1"/>
    <property type="molecule type" value="Genomic_DNA"/>
</dbReference>
<accession>A0A2C6DL34</accession>
<dbReference type="OrthoDB" id="5673400at2"/>
<dbReference type="AlphaFoldDB" id="A0A2C6DL34"/>
<dbReference type="STRING" id="1111728.GCA_000427805_03967"/>
<evidence type="ECO:0000313" key="1">
    <source>
        <dbReference type="EMBL" id="PHI31028.1"/>
    </source>
</evidence>
<reference evidence="1" key="1">
    <citation type="submission" date="2017-09" db="EMBL/GenBank/DDBJ databases">
        <title>FDA dAtabase for Regulatory Grade micrObial Sequences (FDA-ARGOS): Supporting development and validation of Infectious Disease Dx tests.</title>
        <authorList>
            <person name="Minogue T."/>
            <person name="Wolcott M."/>
            <person name="Wasieloski L."/>
            <person name="Aguilar W."/>
            <person name="Moore D."/>
            <person name="Tallon L.J."/>
            <person name="Sadzewicz L."/>
            <person name="Ott S."/>
            <person name="Zhao X."/>
            <person name="Nagaraj S."/>
            <person name="Vavikolanu K."/>
            <person name="Aluvathingal J."/>
            <person name="Nadendla S."/>
            <person name="Sichtig H."/>
        </authorList>
    </citation>
    <scope>NUCLEOTIDE SEQUENCE</scope>
    <source>
        <strain evidence="1">FDAARGOS_387</strain>
    </source>
</reference>
<dbReference type="EMBL" id="CAADJA010000002">
    <property type="protein sequence ID" value="VFS51195.1"/>
    <property type="molecule type" value="Genomic_DNA"/>
</dbReference>
<evidence type="ECO:0000313" key="2">
    <source>
        <dbReference type="EMBL" id="VFS51195.1"/>
    </source>
</evidence>
<evidence type="ECO:0000313" key="4">
    <source>
        <dbReference type="Proteomes" id="UP000373449"/>
    </source>
</evidence>
<keyword evidence="3" id="KW-1185">Reference proteome</keyword>
<dbReference type="Pfam" id="PF05100">
    <property type="entry name" value="Phage_tail_L"/>
    <property type="match status" value="1"/>
</dbReference>
<dbReference type="Proteomes" id="UP000224974">
    <property type="component" value="Unassembled WGS sequence"/>
</dbReference>
<dbReference type="GO" id="GO:0051536">
    <property type="term" value="F:iron-sulfur cluster binding"/>
    <property type="evidence" value="ECO:0007669"/>
    <property type="project" value="InterPro"/>
</dbReference>
<dbReference type="GO" id="GO:0030430">
    <property type="term" value="C:host cell cytoplasm"/>
    <property type="evidence" value="ECO:0007669"/>
    <property type="project" value="InterPro"/>
</dbReference>
<proteinExistence type="predicted"/>